<feature type="transmembrane region" description="Helical" evidence="1">
    <location>
        <begin position="25"/>
        <end position="45"/>
    </location>
</feature>
<organism evidence="2 3">
    <name type="scientific">Leucobacter viscericola</name>
    <dbReference type="NCBI Taxonomy" id="2714935"/>
    <lineage>
        <taxon>Bacteria</taxon>
        <taxon>Bacillati</taxon>
        <taxon>Actinomycetota</taxon>
        <taxon>Actinomycetes</taxon>
        <taxon>Micrococcales</taxon>
        <taxon>Microbacteriaceae</taxon>
        <taxon>Leucobacter</taxon>
    </lineage>
</organism>
<gene>
    <name evidence="2" type="ORF">G7068_01085</name>
</gene>
<keyword evidence="1" id="KW-0812">Transmembrane</keyword>
<dbReference type="KEGG" id="lvi:G7068_01085"/>
<evidence type="ECO:0000313" key="2">
    <source>
        <dbReference type="EMBL" id="QIK61955.1"/>
    </source>
</evidence>
<dbReference type="Proteomes" id="UP000502677">
    <property type="component" value="Chromosome"/>
</dbReference>
<dbReference type="AlphaFoldDB" id="A0A6G7XBM0"/>
<proteinExistence type="predicted"/>
<accession>A0A6G7XBM0</accession>
<keyword evidence="1" id="KW-1133">Transmembrane helix</keyword>
<protein>
    <submittedName>
        <fullName evidence="2">Uncharacterized protein</fullName>
    </submittedName>
</protein>
<feature type="transmembrane region" description="Helical" evidence="1">
    <location>
        <begin position="99"/>
        <end position="123"/>
    </location>
</feature>
<reference evidence="2 3" key="1">
    <citation type="submission" date="2020-03" db="EMBL/GenBank/DDBJ databases">
        <title>Leucobacter sp. nov., isolated from beetles.</title>
        <authorList>
            <person name="Hyun D.-W."/>
            <person name="Bae J.-W."/>
        </authorList>
    </citation>
    <scope>NUCLEOTIDE SEQUENCE [LARGE SCALE GENOMIC DNA]</scope>
    <source>
        <strain evidence="2 3">HDW9C</strain>
    </source>
</reference>
<keyword evidence="3" id="KW-1185">Reference proteome</keyword>
<feature type="transmembrane region" description="Helical" evidence="1">
    <location>
        <begin position="65"/>
        <end position="87"/>
    </location>
</feature>
<dbReference type="RefSeq" id="WP_166287658.1">
    <property type="nucleotide sequence ID" value="NZ_CP049863.1"/>
</dbReference>
<keyword evidence="1" id="KW-0472">Membrane</keyword>
<evidence type="ECO:0000313" key="3">
    <source>
        <dbReference type="Proteomes" id="UP000502677"/>
    </source>
</evidence>
<sequence length="127" mass="12739">MTIHNPVSTGTTTVENVPGRTPGRIAWISGAVAGVFSLLATSLGYTRAMLSATGEDLSALGGLGIFSAVLTVVMVLAAIVALTAGIFSAVRSRSRNTGAGIGIGLGAFLLLSMALGAIFSFLLRTVG</sequence>
<name>A0A6G7XBM0_9MICO</name>
<dbReference type="EMBL" id="CP049863">
    <property type="protein sequence ID" value="QIK61955.1"/>
    <property type="molecule type" value="Genomic_DNA"/>
</dbReference>
<evidence type="ECO:0000256" key="1">
    <source>
        <dbReference type="SAM" id="Phobius"/>
    </source>
</evidence>